<dbReference type="OrthoDB" id="6546850at2"/>
<accession>A0A518XDE9</accession>
<dbReference type="KEGG" id="pdis:D8B20_10125"/>
<dbReference type="Proteomes" id="UP000319411">
    <property type="component" value="Chromosome"/>
</dbReference>
<proteinExistence type="predicted"/>
<keyword evidence="2" id="KW-1185">Reference proteome</keyword>
<reference evidence="1 2" key="1">
    <citation type="submission" date="2018-10" db="EMBL/GenBank/DDBJ databases">
        <title>Genome Sequencing of Pantoea dispersa DSM 32899.</title>
        <authorList>
            <person name="Nawrath M."/>
            <person name="Ottenheim C."/>
            <person name="Wilm A."/>
            <person name="Zimmermann W."/>
            <person name="Wu J.C."/>
        </authorList>
    </citation>
    <scope>NUCLEOTIDE SEQUENCE [LARGE SCALE GENOMIC DNA]</scope>
    <source>
        <strain evidence="1 2">DSM 32899</strain>
    </source>
</reference>
<evidence type="ECO:0000313" key="1">
    <source>
        <dbReference type="EMBL" id="QDY42228.1"/>
    </source>
</evidence>
<dbReference type="AlphaFoldDB" id="A0A518XDE9"/>
<protein>
    <recommendedName>
        <fullName evidence="3">DNA polymerase V</fullName>
    </recommendedName>
</protein>
<evidence type="ECO:0000313" key="2">
    <source>
        <dbReference type="Proteomes" id="UP000319411"/>
    </source>
</evidence>
<organism evidence="1 2">
    <name type="scientific">Candidatus Pantoea soli</name>
    <dbReference type="NCBI Taxonomy" id="3098669"/>
    <lineage>
        <taxon>Bacteria</taxon>
        <taxon>Pseudomonadati</taxon>
        <taxon>Pseudomonadota</taxon>
        <taxon>Gammaproteobacteria</taxon>
        <taxon>Enterobacterales</taxon>
        <taxon>Erwiniaceae</taxon>
        <taxon>Pantoea</taxon>
    </lineage>
</organism>
<dbReference type="EMBL" id="CP032702">
    <property type="protein sequence ID" value="QDY42228.1"/>
    <property type="molecule type" value="Genomic_DNA"/>
</dbReference>
<name>A0A518XDE9_9GAMM</name>
<gene>
    <name evidence="1" type="ORF">D8B20_10125</name>
</gene>
<sequence length="79" mass="9629">MPRDYEITTAFKDAIKLDAKSRRIVTTNDFRLALEKYNHHWPLEECNWWIKRYQTFFFELVTDGGENKTWALRNIGYVR</sequence>
<evidence type="ECO:0008006" key="3">
    <source>
        <dbReference type="Google" id="ProtNLM"/>
    </source>
</evidence>
<dbReference type="RefSeq" id="WP_145888763.1">
    <property type="nucleotide sequence ID" value="NZ_CP032702.1"/>
</dbReference>